<evidence type="ECO:0000256" key="4">
    <source>
        <dbReference type="ARBA" id="ARBA00022989"/>
    </source>
</evidence>
<feature type="binding site" evidence="10">
    <location>
        <position position="77"/>
    </location>
    <ligand>
        <name>Na(+)</name>
        <dbReference type="ChEBI" id="CHEBI:29101"/>
        <note>structural</note>
    </ligand>
</feature>
<evidence type="ECO:0000256" key="9">
    <source>
        <dbReference type="ARBA" id="ARBA00049940"/>
    </source>
</evidence>
<keyword evidence="2 10" id="KW-1003">Cell membrane</keyword>
<evidence type="ECO:0000256" key="8">
    <source>
        <dbReference type="ARBA" id="ARBA00035585"/>
    </source>
</evidence>
<evidence type="ECO:0000256" key="1">
    <source>
        <dbReference type="ARBA" id="ARBA00004651"/>
    </source>
</evidence>
<keyword evidence="10" id="KW-0406">Ion transport</keyword>
<keyword evidence="4 10" id="KW-1133">Transmembrane helix</keyword>
<dbReference type="Pfam" id="PF02537">
    <property type="entry name" value="CRCB"/>
    <property type="match status" value="1"/>
</dbReference>
<evidence type="ECO:0000256" key="7">
    <source>
        <dbReference type="ARBA" id="ARBA00035120"/>
    </source>
</evidence>
<reference evidence="11 12" key="1">
    <citation type="submission" date="2020-08" db="EMBL/GenBank/DDBJ databases">
        <title>Genome public.</title>
        <authorList>
            <person name="Liu C."/>
            <person name="Sun Q."/>
        </authorList>
    </citation>
    <scope>NUCLEOTIDE SEQUENCE [LARGE SCALE GENOMIC DNA]</scope>
    <source>
        <strain evidence="11 12">NSJ-36</strain>
    </source>
</reference>
<comment type="similarity">
    <text evidence="7 10">Belongs to the fluoride channel Fluc/FEX (TC 1.A.43) family.</text>
</comment>
<dbReference type="RefSeq" id="WP_021860864.1">
    <property type="nucleotide sequence ID" value="NZ_JACOOY010000008.1"/>
</dbReference>
<evidence type="ECO:0000256" key="2">
    <source>
        <dbReference type="ARBA" id="ARBA00022475"/>
    </source>
</evidence>
<keyword evidence="10" id="KW-0813">Transport</keyword>
<proteinExistence type="inferred from homology"/>
<protein>
    <recommendedName>
        <fullName evidence="10">Fluoride-specific ion channel FluC</fullName>
    </recommendedName>
</protein>
<feature type="transmembrane region" description="Helical" evidence="10">
    <location>
        <begin position="66"/>
        <end position="84"/>
    </location>
</feature>
<evidence type="ECO:0000313" key="11">
    <source>
        <dbReference type="EMBL" id="MBC5665222.1"/>
    </source>
</evidence>
<comment type="activity regulation">
    <text evidence="10">Na(+) is not transported, but it plays an essential structural role and its presence is essential for fluoride channel function.</text>
</comment>
<keyword evidence="3 10" id="KW-0812">Transmembrane</keyword>
<dbReference type="InterPro" id="IPR003691">
    <property type="entry name" value="FluC"/>
</dbReference>
<sequence>MINCLFVGLGGFIGAVCRYLIGLLPVQSESGFPYKTFLINVAGAFLIGCIATYAGKHPSVNPQLVLFLKVGICGGFTTFSTFAFETTDLFQSGHTVTALVYAVLSVVSGVLAVFASQFLLH</sequence>
<dbReference type="EMBL" id="JACOOY010000008">
    <property type="protein sequence ID" value="MBC5665222.1"/>
    <property type="molecule type" value="Genomic_DNA"/>
</dbReference>
<keyword evidence="12" id="KW-1185">Reference proteome</keyword>
<evidence type="ECO:0000256" key="5">
    <source>
        <dbReference type="ARBA" id="ARBA00023136"/>
    </source>
</evidence>
<comment type="subcellular location">
    <subcellularLocation>
        <location evidence="1 10">Cell membrane</location>
        <topology evidence="1 10">Multi-pass membrane protein</topology>
    </subcellularLocation>
</comment>
<accession>A0ABR7EV41</accession>
<organism evidence="11 12">
    <name type="scientific">Dorea hominis</name>
    <dbReference type="NCBI Taxonomy" id="2763040"/>
    <lineage>
        <taxon>Bacteria</taxon>
        <taxon>Bacillati</taxon>
        <taxon>Bacillota</taxon>
        <taxon>Clostridia</taxon>
        <taxon>Lachnospirales</taxon>
        <taxon>Lachnospiraceae</taxon>
        <taxon>Dorea</taxon>
    </lineage>
</organism>
<keyword evidence="10" id="KW-0479">Metal-binding</keyword>
<feature type="transmembrane region" description="Helical" evidence="10">
    <location>
        <begin position="34"/>
        <end position="54"/>
    </location>
</feature>
<comment type="function">
    <text evidence="9 10">Fluoride-specific ion channel. Important for reducing fluoride concentration in the cell, thus reducing its toxicity.</text>
</comment>
<dbReference type="NCBIfam" id="TIGR00494">
    <property type="entry name" value="crcB"/>
    <property type="match status" value="1"/>
</dbReference>
<feature type="transmembrane region" description="Helical" evidence="10">
    <location>
        <begin position="96"/>
        <end position="120"/>
    </location>
</feature>
<comment type="catalytic activity">
    <reaction evidence="8">
        <text>fluoride(in) = fluoride(out)</text>
        <dbReference type="Rhea" id="RHEA:76159"/>
        <dbReference type="ChEBI" id="CHEBI:17051"/>
    </reaction>
    <physiologicalReaction direction="left-to-right" evidence="8">
        <dbReference type="Rhea" id="RHEA:76160"/>
    </physiologicalReaction>
</comment>
<keyword evidence="10" id="KW-0915">Sodium</keyword>
<evidence type="ECO:0000313" key="12">
    <source>
        <dbReference type="Proteomes" id="UP000647235"/>
    </source>
</evidence>
<evidence type="ECO:0000256" key="10">
    <source>
        <dbReference type="HAMAP-Rule" id="MF_00454"/>
    </source>
</evidence>
<dbReference type="PANTHER" id="PTHR28259:SF1">
    <property type="entry name" value="FLUORIDE EXPORT PROTEIN 1-RELATED"/>
    <property type="match status" value="1"/>
</dbReference>
<dbReference type="PANTHER" id="PTHR28259">
    <property type="entry name" value="FLUORIDE EXPORT PROTEIN 1-RELATED"/>
    <property type="match status" value="1"/>
</dbReference>
<dbReference type="HAMAP" id="MF_00454">
    <property type="entry name" value="FluC"/>
    <property type="match status" value="1"/>
</dbReference>
<feature type="binding site" evidence="10">
    <location>
        <position position="74"/>
    </location>
    <ligand>
        <name>Na(+)</name>
        <dbReference type="ChEBI" id="CHEBI:29101"/>
        <note>structural</note>
    </ligand>
</feature>
<dbReference type="Proteomes" id="UP000647235">
    <property type="component" value="Unassembled WGS sequence"/>
</dbReference>
<keyword evidence="5 10" id="KW-0472">Membrane</keyword>
<keyword evidence="6 10" id="KW-0407">Ion channel</keyword>
<name>A0ABR7EV41_9FIRM</name>
<comment type="caution">
    <text evidence="11">The sequence shown here is derived from an EMBL/GenBank/DDBJ whole genome shotgun (WGS) entry which is preliminary data.</text>
</comment>
<evidence type="ECO:0000256" key="6">
    <source>
        <dbReference type="ARBA" id="ARBA00023303"/>
    </source>
</evidence>
<gene>
    <name evidence="10 11" type="primary">crcB</name>
    <name evidence="10" type="synonym">fluC</name>
    <name evidence="11" type="ORF">H8S07_08000</name>
</gene>
<evidence type="ECO:0000256" key="3">
    <source>
        <dbReference type="ARBA" id="ARBA00022692"/>
    </source>
</evidence>